<accession>A0A1Y6CVD4</accession>
<reference evidence="3" key="1">
    <citation type="submission" date="2017-04" db="EMBL/GenBank/DDBJ databases">
        <authorList>
            <person name="Varghese N."/>
            <person name="Submissions S."/>
        </authorList>
    </citation>
    <scope>NUCLEOTIDE SEQUENCE [LARGE SCALE GENOMIC DNA]</scope>
    <source>
        <strain evidence="3">RKEM611</strain>
    </source>
</reference>
<dbReference type="EMBL" id="FWZT01000034">
    <property type="protein sequence ID" value="SMF79963.1"/>
    <property type="molecule type" value="Genomic_DNA"/>
</dbReference>
<feature type="domain" description="Methyltransferase" evidence="1">
    <location>
        <begin position="218"/>
        <end position="339"/>
    </location>
</feature>
<sequence length="360" mass="40745">MHIAEQALLSLLLNSTENRFQVSKGAPNYLSSAEMAELYAKVAFLGAAIEFLQEKYWLKNRDDNISGIKKTNAEFIAPFFIDELLALSFLKSFFETVESKALKPLLKKILVIESALLECIKMRSDTDRKDFTTKSLQAMSLLFQDEERRQGSSDEPIGPRLYRAFDGLDLIFNLDYSCDKTMIVDKKNPERLYQGSGVGVQSGYSTILLALHFSNLPKNSCVVDLGSGYGRVGLAFSLLRPDIKFIGYEYVPHRVALANDTGRAFQLESNLTFIEQDLSLEDFKIPEADAYYLYDPFTKETYEHVLRQIIAVSKRRSITVVTKGNAREWLLDIAQAHSWPTPVYVDGGNLCIFRSQPKPL</sequence>
<dbReference type="InterPro" id="IPR029063">
    <property type="entry name" value="SAM-dependent_MTases_sf"/>
</dbReference>
<dbReference type="SUPFAM" id="SSF53335">
    <property type="entry name" value="S-adenosyl-L-methionine-dependent methyltransferases"/>
    <property type="match status" value="1"/>
</dbReference>
<dbReference type="Pfam" id="PF13847">
    <property type="entry name" value="Methyltransf_31"/>
    <property type="match status" value="1"/>
</dbReference>
<evidence type="ECO:0000313" key="3">
    <source>
        <dbReference type="Proteomes" id="UP000192907"/>
    </source>
</evidence>
<name>A0A1Y6CVD4_9BACT</name>
<evidence type="ECO:0000259" key="1">
    <source>
        <dbReference type="Pfam" id="PF13847"/>
    </source>
</evidence>
<dbReference type="AlphaFoldDB" id="A0A1Y6CVD4"/>
<keyword evidence="3" id="KW-1185">Reference proteome</keyword>
<dbReference type="OrthoDB" id="5291830at2"/>
<dbReference type="Proteomes" id="UP000192907">
    <property type="component" value="Unassembled WGS sequence"/>
</dbReference>
<dbReference type="Gene3D" id="3.40.50.150">
    <property type="entry name" value="Vaccinia Virus protein VP39"/>
    <property type="match status" value="1"/>
</dbReference>
<organism evidence="2 3">
    <name type="scientific">Pseudobacteriovorax antillogorgiicola</name>
    <dbReference type="NCBI Taxonomy" id="1513793"/>
    <lineage>
        <taxon>Bacteria</taxon>
        <taxon>Pseudomonadati</taxon>
        <taxon>Bdellovibrionota</taxon>
        <taxon>Oligoflexia</taxon>
        <taxon>Oligoflexales</taxon>
        <taxon>Pseudobacteriovoracaceae</taxon>
        <taxon>Pseudobacteriovorax</taxon>
    </lineage>
</organism>
<dbReference type="CDD" id="cd02440">
    <property type="entry name" value="AdoMet_MTases"/>
    <property type="match status" value="1"/>
</dbReference>
<dbReference type="InterPro" id="IPR025714">
    <property type="entry name" value="Methyltranfer_dom"/>
</dbReference>
<dbReference type="STRING" id="1513793.SAMN06296036_13422"/>
<protein>
    <recommendedName>
        <fullName evidence="1">Methyltransferase domain-containing protein</fullName>
    </recommendedName>
</protein>
<gene>
    <name evidence="2" type="ORF">SAMN06296036_13422</name>
</gene>
<dbReference type="RefSeq" id="WP_132325794.1">
    <property type="nucleotide sequence ID" value="NZ_FWZT01000034.1"/>
</dbReference>
<evidence type="ECO:0000313" key="2">
    <source>
        <dbReference type="EMBL" id="SMF79963.1"/>
    </source>
</evidence>
<proteinExistence type="predicted"/>